<accession>A0A699I9C2</accession>
<sequence length="315" mass="37313">MGSFATETTGVLSESMEKKVLCRKVVFLSKVLQMALIPLDSINSKANSCKIKRINNNYNPTKLLPLGGPPGQLKAANYPDFGLEELVSSLLIESKRDYNISATYGITHWWFKRKDFYITRNNASSDRRVVRYHMWNLSVISFKNFERYEYDFLKEIVIRRADYNENIIIRQCVGDLQLGIESYQTNLNLTEPRWDASDFLFKEDYTIISKPKAMIYRDRNDQKKMLTKNKVHTFSDGTLTRVLHKLDHMVKDFRLYPYNLGIEYRVWSKDDKRRSEEFMEVIERRLKIWKIFWSLESFVGGRLRDVNYKTLNRTT</sequence>
<proteinExistence type="predicted"/>
<evidence type="ECO:0000313" key="1">
    <source>
        <dbReference type="EMBL" id="GEZ36203.1"/>
    </source>
</evidence>
<reference evidence="1" key="1">
    <citation type="journal article" date="2019" name="Sci. Rep.">
        <title>Draft genome of Tanacetum cinerariifolium, the natural source of mosquito coil.</title>
        <authorList>
            <person name="Yamashiro T."/>
            <person name="Shiraishi A."/>
            <person name="Satake H."/>
            <person name="Nakayama K."/>
        </authorList>
    </citation>
    <scope>NUCLEOTIDE SEQUENCE</scope>
</reference>
<organism evidence="1">
    <name type="scientific">Tanacetum cinerariifolium</name>
    <name type="common">Dalmatian daisy</name>
    <name type="synonym">Chrysanthemum cinerariifolium</name>
    <dbReference type="NCBI Taxonomy" id="118510"/>
    <lineage>
        <taxon>Eukaryota</taxon>
        <taxon>Viridiplantae</taxon>
        <taxon>Streptophyta</taxon>
        <taxon>Embryophyta</taxon>
        <taxon>Tracheophyta</taxon>
        <taxon>Spermatophyta</taxon>
        <taxon>Magnoliopsida</taxon>
        <taxon>eudicotyledons</taxon>
        <taxon>Gunneridae</taxon>
        <taxon>Pentapetalae</taxon>
        <taxon>asterids</taxon>
        <taxon>campanulids</taxon>
        <taxon>Asterales</taxon>
        <taxon>Asteraceae</taxon>
        <taxon>Asteroideae</taxon>
        <taxon>Anthemideae</taxon>
        <taxon>Anthemidinae</taxon>
        <taxon>Tanacetum</taxon>
    </lineage>
</organism>
<name>A0A699I9C2_TANCI</name>
<dbReference type="AlphaFoldDB" id="A0A699I9C2"/>
<dbReference type="EMBL" id="BKCJ010269819">
    <property type="protein sequence ID" value="GEZ36203.1"/>
    <property type="molecule type" value="Genomic_DNA"/>
</dbReference>
<comment type="caution">
    <text evidence="1">The sequence shown here is derived from an EMBL/GenBank/DDBJ whole genome shotgun (WGS) entry which is preliminary data.</text>
</comment>
<gene>
    <name evidence="1" type="ORF">Tci_508176</name>
</gene>
<protein>
    <submittedName>
        <fullName evidence="1">Uncharacterized protein</fullName>
    </submittedName>
</protein>